<dbReference type="SMART" id="SM00471">
    <property type="entry name" value="HDc"/>
    <property type="match status" value="1"/>
</dbReference>
<dbReference type="NCBIfam" id="TIGR00277">
    <property type="entry name" value="HDIG"/>
    <property type="match status" value="1"/>
</dbReference>
<protein>
    <submittedName>
        <fullName evidence="3">Uncharacterized protein</fullName>
    </submittedName>
</protein>
<dbReference type="InterPro" id="IPR003607">
    <property type="entry name" value="HD/PDEase_dom"/>
</dbReference>
<sequence>MRLAALEKLHPGTRLARSILDEKGTILLGSGVELTEFLTKRLLAMGITSVYIEDDRTADIVIEDVISQQTRQEALGLVHTSIADLTAPERLPRHFQQKQIGRSIRDLFDVILSEMKSKPNATFHLSNIYSTDNFLYHHSVNVSILAMAIGMEMGLTQKQLLDLGVGTLLHDVGKLSLPQEILNKPGRLTVEEFEVIKQHPMVGYEILRQQDDISILSAHVALQHHEKLDGTGYPRGLKGDEIHLYARITAVADVYEALTANRVYRKGQLPHLALELLLGSCGTHFQTDIVQKFLKTVSIYPLGMTVTLNTGEEGVVVEVAPRHPQRPTIRVLRNERGEDVEQPYEINLMDELTTMIVACEM</sequence>
<dbReference type="PANTHER" id="PTHR43155:SF2">
    <property type="entry name" value="CYCLIC DI-GMP PHOSPHODIESTERASE PA4108"/>
    <property type="match status" value="1"/>
</dbReference>
<feature type="domain" description="HD-GYP" evidence="2">
    <location>
        <begin position="113"/>
        <end position="309"/>
    </location>
</feature>
<dbReference type="Proteomes" id="UP000027931">
    <property type="component" value="Unassembled WGS sequence"/>
</dbReference>
<dbReference type="InterPro" id="IPR037522">
    <property type="entry name" value="HD_GYP_dom"/>
</dbReference>
<name>A0A074MBW9_9BACL</name>
<proteinExistence type="predicted"/>
<comment type="caution">
    <text evidence="3">The sequence shown here is derived from an EMBL/GenBank/DDBJ whole genome shotgun (WGS) entry which is preliminary data.</text>
</comment>
<dbReference type="InterPro" id="IPR006674">
    <property type="entry name" value="HD_domain"/>
</dbReference>
<evidence type="ECO:0000313" key="3">
    <source>
        <dbReference type="EMBL" id="KEO83397.1"/>
    </source>
</evidence>
<accession>A0A074MBW9</accession>
<keyword evidence="4" id="KW-1185">Reference proteome</keyword>
<dbReference type="SUPFAM" id="SSF109604">
    <property type="entry name" value="HD-domain/PDEase-like"/>
    <property type="match status" value="1"/>
</dbReference>
<dbReference type="PROSITE" id="PS51831">
    <property type="entry name" value="HD"/>
    <property type="match status" value="1"/>
</dbReference>
<dbReference type="STRING" id="1157490.EL26_10510"/>
<organism evidence="3 4">
    <name type="scientific">Tumebacillus flagellatus</name>
    <dbReference type="NCBI Taxonomy" id="1157490"/>
    <lineage>
        <taxon>Bacteria</taxon>
        <taxon>Bacillati</taxon>
        <taxon>Bacillota</taxon>
        <taxon>Bacilli</taxon>
        <taxon>Bacillales</taxon>
        <taxon>Alicyclobacillaceae</taxon>
        <taxon>Tumebacillus</taxon>
    </lineage>
</organism>
<dbReference type="EMBL" id="JMIR01000012">
    <property type="protein sequence ID" value="KEO83397.1"/>
    <property type="molecule type" value="Genomic_DNA"/>
</dbReference>
<dbReference type="PANTHER" id="PTHR43155">
    <property type="entry name" value="CYCLIC DI-GMP PHOSPHODIESTERASE PA4108-RELATED"/>
    <property type="match status" value="1"/>
</dbReference>
<dbReference type="AlphaFoldDB" id="A0A074MBW9"/>
<gene>
    <name evidence="3" type="ORF">EL26_10510</name>
</gene>
<dbReference type="Gene3D" id="1.10.3210.10">
    <property type="entry name" value="Hypothetical protein af1432"/>
    <property type="match status" value="1"/>
</dbReference>
<dbReference type="InterPro" id="IPR006675">
    <property type="entry name" value="HDIG_dom"/>
</dbReference>
<evidence type="ECO:0000259" key="2">
    <source>
        <dbReference type="PROSITE" id="PS51832"/>
    </source>
</evidence>
<dbReference type="CDD" id="cd00077">
    <property type="entry name" value="HDc"/>
    <property type="match status" value="1"/>
</dbReference>
<feature type="domain" description="HD" evidence="1">
    <location>
        <begin position="135"/>
        <end position="258"/>
    </location>
</feature>
<evidence type="ECO:0000313" key="4">
    <source>
        <dbReference type="Proteomes" id="UP000027931"/>
    </source>
</evidence>
<evidence type="ECO:0000259" key="1">
    <source>
        <dbReference type="PROSITE" id="PS51831"/>
    </source>
</evidence>
<dbReference type="eggNOG" id="COG2206">
    <property type="taxonomic scope" value="Bacteria"/>
</dbReference>
<dbReference type="PROSITE" id="PS51832">
    <property type="entry name" value="HD_GYP"/>
    <property type="match status" value="1"/>
</dbReference>
<dbReference type="Pfam" id="PF13487">
    <property type="entry name" value="HD_5"/>
    <property type="match status" value="1"/>
</dbReference>
<reference evidence="3 4" key="1">
    <citation type="journal article" date="2013" name="Int. J. Syst. Evol. Microbiol.">
        <title>Tumebacillus flagellatus sp. nov., an alpha-amylase/pullulanase-producing bacterium isolated from cassava wastewater.</title>
        <authorList>
            <person name="Wang Q."/>
            <person name="Xie N."/>
            <person name="Qin Y."/>
            <person name="Shen N."/>
            <person name="Zhu J."/>
            <person name="Mi H."/>
            <person name="Huang R."/>
        </authorList>
    </citation>
    <scope>NUCLEOTIDE SEQUENCE [LARGE SCALE GENOMIC DNA]</scope>
    <source>
        <strain evidence="3 4">GST4</strain>
    </source>
</reference>